<dbReference type="SMART" id="SM00850">
    <property type="entry name" value="LytTR"/>
    <property type="match status" value="1"/>
</dbReference>
<accession>A0A365XU40</accession>
<gene>
    <name evidence="4" type="ORF">DF182_24365</name>
</gene>
<feature type="domain" description="Response regulatory" evidence="2">
    <location>
        <begin position="7"/>
        <end position="120"/>
    </location>
</feature>
<dbReference type="AlphaFoldDB" id="A0A365XU40"/>
<dbReference type="PANTHER" id="PTHR37299">
    <property type="entry name" value="TRANSCRIPTIONAL REGULATOR-RELATED"/>
    <property type="match status" value="1"/>
</dbReference>
<dbReference type="GO" id="GO:0000156">
    <property type="term" value="F:phosphorelay response regulator activity"/>
    <property type="evidence" value="ECO:0007669"/>
    <property type="project" value="InterPro"/>
</dbReference>
<keyword evidence="5" id="KW-1185">Reference proteome</keyword>
<dbReference type="Gene3D" id="3.40.50.2300">
    <property type="match status" value="1"/>
</dbReference>
<feature type="domain" description="HTH LytTR-type" evidence="3">
    <location>
        <begin position="156"/>
        <end position="255"/>
    </location>
</feature>
<evidence type="ECO:0000313" key="5">
    <source>
        <dbReference type="Proteomes" id="UP000253410"/>
    </source>
</evidence>
<evidence type="ECO:0008006" key="6">
    <source>
        <dbReference type="Google" id="ProtNLM"/>
    </source>
</evidence>
<dbReference type="InterPro" id="IPR001789">
    <property type="entry name" value="Sig_transdc_resp-reg_receiver"/>
</dbReference>
<proteinExistence type="predicted"/>
<dbReference type="Pfam" id="PF00072">
    <property type="entry name" value="Response_reg"/>
    <property type="match status" value="1"/>
</dbReference>
<dbReference type="Pfam" id="PF04397">
    <property type="entry name" value="LytTR"/>
    <property type="match status" value="1"/>
</dbReference>
<protein>
    <recommendedName>
        <fullName evidence="6">DNA-binding response regulator</fullName>
    </recommendedName>
</protein>
<dbReference type="RefSeq" id="WP_113618388.1">
    <property type="nucleotide sequence ID" value="NZ_QFFJ01000002.1"/>
</dbReference>
<keyword evidence="1" id="KW-0597">Phosphoprotein</keyword>
<name>A0A365XU40_9BACT</name>
<reference evidence="4 5" key="1">
    <citation type="submission" date="2018-05" db="EMBL/GenBank/DDBJ databases">
        <title>Chitinophaga sp. K3CV102501T nov., isolated from isolated from a monsoon evergreen broad-leaved forest soil.</title>
        <authorList>
            <person name="Lv Y."/>
        </authorList>
    </citation>
    <scope>NUCLEOTIDE SEQUENCE [LARGE SCALE GENOMIC DNA]</scope>
    <source>
        <strain evidence="4 5">GDMCC 1.1325</strain>
    </source>
</reference>
<dbReference type="InterPro" id="IPR007492">
    <property type="entry name" value="LytTR_DNA-bd_dom"/>
</dbReference>
<feature type="modified residue" description="4-aspartylphosphate" evidence="1">
    <location>
        <position position="58"/>
    </location>
</feature>
<dbReference type="OrthoDB" id="1646880at2"/>
<dbReference type="PROSITE" id="PS50110">
    <property type="entry name" value="RESPONSE_REGULATORY"/>
    <property type="match status" value="1"/>
</dbReference>
<dbReference type="PROSITE" id="PS50930">
    <property type="entry name" value="HTH_LYTTR"/>
    <property type="match status" value="1"/>
</dbReference>
<dbReference type="Gene3D" id="2.40.50.1020">
    <property type="entry name" value="LytTr DNA-binding domain"/>
    <property type="match status" value="1"/>
</dbReference>
<evidence type="ECO:0000259" key="2">
    <source>
        <dbReference type="PROSITE" id="PS50110"/>
    </source>
</evidence>
<dbReference type="Proteomes" id="UP000253410">
    <property type="component" value="Unassembled WGS sequence"/>
</dbReference>
<dbReference type="SUPFAM" id="SSF52172">
    <property type="entry name" value="CheY-like"/>
    <property type="match status" value="1"/>
</dbReference>
<comment type="caution">
    <text evidence="4">The sequence shown here is derived from an EMBL/GenBank/DDBJ whole genome shotgun (WGS) entry which is preliminary data.</text>
</comment>
<dbReference type="PANTHER" id="PTHR37299:SF1">
    <property type="entry name" value="STAGE 0 SPORULATION PROTEIN A HOMOLOG"/>
    <property type="match status" value="1"/>
</dbReference>
<evidence type="ECO:0000259" key="3">
    <source>
        <dbReference type="PROSITE" id="PS50930"/>
    </source>
</evidence>
<dbReference type="GO" id="GO:0003677">
    <property type="term" value="F:DNA binding"/>
    <property type="evidence" value="ECO:0007669"/>
    <property type="project" value="InterPro"/>
</dbReference>
<dbReference type="InterPro" id="IPR046947">
    <property type="entry name" value="LytR-like"/>
</dbReference>
<evidence type="ECO:0000256" key="1">
    <source>
        <dbReference type="PROSITE-ProRule" id="PRU00169"/>
    </source>
</evidence>
<organism evidence="4 5">
    <name type="scientific">Chitinophaga flava</name>
    <dbReference type="NCBI Taxonomy" id="2259036"/>
    <lineage>
        <taxon>Bacteria</taxon>
        <taxon>Pseudomonadati</taxon>
        <taxon>Bacteroidota</taxon>
        <taxon>Chitinophagia</taxon>
        <taxon>Chitinophagales</taxon>
        <taxon>Chitinophagaceae</taxon>
        <taxon>Chitinophaga</taxon>
    </lineage>
</organism>
<sequence length="256" mass="30078">MCKSHLSAIIVDNDASSNDLLKNYIQSTQNIELVGSFHSIHDALNFSYDFTPEIMYIDIHMSGLREYQYLSAISPKVCKHLIITSYESKYAIDGYHNNVYDYLMKPLSYDRFAESLNKLLTIRFPAENVDTLEPNREETPGAVGMINYNMNNEEYIWIKCDKRIYRMWKPDIKFVEALKDYIIIHYKDKKYITHLSMSTIEMYLGNKDFIRVNRSYIIAINSIISIYGNVIETTFNKEIPIGIRYRDKIKLLYTGF</sequence>
<dbReference type="InterPro" id="IPR011006">
    <property type="entry name" value="CheY-like_superfamily"/>
</dbReference>
<evidence type="ECO:0000313" key="4">
    <source>
        <dbReference type="EMBL" id="RBL89638.1"/>
    </source>
</evidence>
<dbReference type="EMBL" id="QFFJ01000002">
    <property type="protein sequence ID" value="RBL89638.1"/>
    <property type="molecule type" value="Genomic_DNA"/>
</dbReference>